<gene>
    <name evidence="1" type="ORF">QAD02_012196</name>
</gene>
<evidence type="ECO:0000313" key="2">
    <source>
        <dbReference type="Proteomes" id="UP001239111"/>
    </source>
</evidence>
<evidence type="ECO:0000313" key="1">
    <source>
        <dbReference type="EMBL" id="KAJ8676409.1"/>
    </source>
</evidence>
<organism evidence="1 2">
    <name type="scientific">Eretmocerus hayati</name>
    <dbReference type="NCBI Taxonomy" id="131215"/>
    <lineage>
        <taxon>Eukaryota</taxon>
        <taxon>Metazoa</taxon>
        <taxon>Ecdysozoa</taxon>
        <taxon>Arthropoda</taxon>
        <taxon>Hexapoda</taxon>
        <taxon>Insecta</taxon>
        <taxon>Pterygota</taxon>
        <taxon>Neoptera</taxon>
        <taxon>Endopterygota</taxon>
        <taxon>Hymenoptera</taxon>
        <taxon>Apocrita</taxon>
        <taxon>Proctotrupomorpha</taxon>
        <taxon>Chalcidoidea</taxon>
        <taxon>Aphelinidae</taxon>
        <taxon>Aphelininae</taxon>
        <taxon>Eretmocerus</taxon>
    </lineage>
</organism>
<protein>
    <submittedName>
        <fullName evidence="1">Uncharacterized protein</fullName>
    </submittedName>
</protein>
<name>A0ACC2NZ91_9HYME</name>
<keyword evidence="2" id="KW-1185">Reference proteome</keyword>
<comment type="caution">
    <text evidence="1">The sequence shown here is derived from an EMBL/GenBank/DDBJ whole genome shotgun (WGS) entry which is preliminary data.</text>
</comment>
<proteinExistence type="predicted"/>
<reference evidence="1" key="1">
    <citation type="submission" date="2023-04" db="EMBL/GenBank/DDBJ databases">
        <title>A chromosome-level genome assembly of the parasitoid wasp Eretmocerus hayati.</title>
        <authorList>
            <person name="Zhong Y."/>
            <person name="Liu S."/>
            <person name="Liu Y."/>
        </authorList>
    </citation>
    <scope>NUCLEOTIDE SEQUENCE</scope>
    <source>
        <strain evidence="1">ZJU_SS_LIU_2023</strain>
    </source>
</reference>
<sequence length="772" mass="87082">MPFRGLERLDTLDSTSAAASIPRLIFKYHHLTLGKERKGTKRHITTKYTPKHNPPMIQRLRLATHETLSQDDRRRVVYDASAKIPPGIINGNIQQLGNYDECLRIKTGQDFVAQACSASVQFEILRGPKKSRELDMKDLLIQVAKASELNFVPDHSVDYEWMWCVPSTCNHSEISEALELALDPLKVDGRLDFTVSVTANSCHTIATDKNSFDITDWFYIGVLLLFLGILVASTMYDLHLRRSKENSSIRGTKNELLTSFSLSSNGKELLSTKRHRGTIKCLDGLRYLSICWIIYGHTFYLEAVGVKMDRSSIPKMHENWASMFILNGNIATDVFFLISGLLLSYTSLCKSSKSLNASFNIFLLFLNRYLRLTPAYAIMIGFYATLFDKLGSGPRWNIWVHSSKMSCRENWWTNILYINNYVNVDNVCMSQSWYLSVDMQLLLISPIFLYPLLKYNRTIFFWLITSAGILASILVPFFITYLFHLTGTMLYYKNLQDVTNVYLKIYTRVYTRAGPYIIGLALGYVMFKTRGYEVQIRSIYMWCGWLISITAAISVIFAPREMYFDDHIYNKYEASFYAGLHRHIFALAVSWVVFACDNGYAGILSPFLSWTGWVPLSKLTYSAYLTHYVVLLYGAGSARTSTSLSAFGQVQTFFGNLCLTMLLSLCLSCCFEMPFMRLTRLLLGSRSVPESELGGSGSKLPTSSAELIFGSTDSAEGCIIGPASSDSCIVSSDSVNSVFVISGEAVVHQTEKKTTNSTSEIMTDGSNKDAYV</sequence>
<dbReference type="EMBL" id="CM056742">
    <property type="protein sequence ID" value="KAJ8676409.1"/>
    <property type="molecule type" value="Genomic_DNA"/>
</dbReference>
<dbReference type="Proteomes" id="UP001239111">
    <property type="component" value="Chromosome 2"/>
</dbReference>
<accession>A0ACC2NZ91</accession>